<feature type="transmembrane region" description="Helical" evidence="4">
    <location>
        <begin position="78"/>
        <end position="100"/>
    </location>
</feature>
<dbReference type="Proteomes" id="UP000194280">
    <property type="component" value="Unassembled WGS sequence"/>
</dbReference>
<evidence type="ECO:0000313" key="7">
    <source>
        <dbReference type="Proteomes" id="UP000194280"/>
    </source>
</evidence>
<comment type="subcellular location">
    <subcellularLocation>
        <location evidence="1">Membrane</location>
        <topology evidence="1">Multi-pass membrane protein</topology>
    </subcellularLocation>
</comment>
<dbReference type="GO" id="GO:0016020">
    <property type="term" value="C:membrane"/>
    <property type="evidence" value="ECO:0007669"/>
    <property type="project" value="UniProtKB-SubCell"/>
</dbReference>
<dbReference type="EMBL" id="MUNK01000059">
    <property type="protein sequence ID" value="OTA34396.1"/>
    <property type="molecule type" value="Genomic_DNA"/>
</dbReference>
<feature type="domain" description="Major facilitator superfamily (MFS) profile" evidence="5">
    <location>
        <begin position="36"/>
        <end position="434"/>
    </location>
</feature>
<comment type="similarity">
    <text evidence="2">Belongs to the major facilitator superfamily. Monocarboxylate porter (TC 2.A.1.13) family.</text>
</comment>
<gene>
    <name evidence="6" type="ORF">BTJ68_04847</name>
</gene>
<evidence type="ECO:0000256" key="4">
    <source>
        <dbReference type="SAM" id="Phobius"/>
    </source>
</evidence>
<feature type="transmembrane region" description="Helical" evidence="4">
    <location>
        <begin position="341"/>
        <end position="362"/>
    </location>
</feature>
<feature type="transmembrane region" description="Helical" evidence="4">
    <location>
        <begin position="374"/>
        <end position="395"/>
    </location>
</feature>
<dbReference type="SUPFAM" id="SSF103473">
    <property type="entry name" value="MFS general substrate transporter"/>
    <property type="match status" value="1"/>
</dbReference>
<proteinExistence type="inferred from homology"/>
<accession>A0A1Z5TED7</accession>
<feature type="transmembrane region" description="Helical" evidence="4">
    <location>
        <begin position="401"/>
        <end position="422"/>
    </location>
</feature>
<dbReference type="GO" id="GO:0022857">
    <property type="term" value="F:transmembrane transporter activity"/>
    <property type="evidence" value="ECO:0007669"/>
    <property type="project" value="InterPro"/>
</dbReference>
<dbReference type="CDD" id="cd17352">
    <property type="entry name" value="MFS_MCT_SLC16"/>
    <property type="match status" value="1"/>
</dbReference>
<feature type="transmembrane region" description="Helical" evidence="4">
    <location>
        <begin position="33"/>
        <end position="58"/>
    </location>
</feature>
<keyword evidence="4" id="KW-1133">Transmembrane helix</keyword>
<comment type="caution">
    <text evidence="6">The sequence shown here is derived from an EMBL/GenBank/DDBJ whole genome shotgun (WGS) entry which is preliminary data.</text>
</comment>
<dbReference type="InterPro" id="IPR020846">
    <property type="entry name" value="MFS_dom"/>
</dbReference>
<feature type="transmembrane region" description="Helical" evidence="4">
    <location>
        <begin position="252"/>
        <end position="274"/>
    </location>
</feature>
<dbReference type="InParanoid" id="A0A1Z5TED7"/>
<keyword evidence="4" id="KW-0472">Membrane</keyword>
<reference evidence="6 7" key="1">
    <citation type="submission" date="2017-01" db="EMBL/GenBank/DDBJ databases">
        <title>The recent genome duplication of the halophilic yeast Hortaea werneckii: insights from long-read sequencing.</title>
        <authorList>
            <person name="Sinha S."/>
            <person name="Flibotte S."/>
            <person name="Neira M."/>
            <person name="Lenassi M."/>
            <person name="Gostincar C."/>
            <person name="Stajich J.E."/>
            <person name="Nislow C.E."/>
        </authorList>
    </citation>
    <scope>NUCLEOTIDE SEQUENCE [LARGE SCALE GENOMIC DNA]</scope>
    <source>
        <strain evidence="6 7">EXF-2000</strain>
    </source>
</reference>
<dbReference type="Pfam" id="PF07690">
    <property type="entry name" value="MFS_1"/>
    <property type="match status" value="1"/>
</dbReference>
<evidence type="ECO:0000256" key="2">
    <source>
        <dbReference type="ARBA" id="ARBA00006727"/>
    </source>
</evidence>
<dbReference type="VEuPathDB" id="FungiDB:BTJ68_04847"/>
<feature type="transmembrane region" description="Helical" evidence="4">
    <location>
        <begin position="107"/>
        <end position="125"/>
    </location>
</feature>
<keyword evidence="4" id="KW-0812">Transmembrane</keyword>
<feature type="transmembrane region" description="Helical" evidence="4">
    <location>
        <begin position="286"/>
        <end position="304"/>
    </location>
</feature>
<keyword evidence="7" id="KW-1185">Reference proteome</keyword>
<dbReference type="PANTHER" id="PTHR11360">
    <property type="entry name" value="MONOCARBOXYLATE TRANSPORTER"/>
    <property type="match status" value="1"/>
</dbReference>
<dbReference type="OrthoDB" id="5667at2759"/>
<dbReference type="InterPro" id="IPR050327">
    <property type="entry name" value="Proton-linked_MCT"/>
</dbReference>
<evidence type="ECO:0000259" key="5">
    <source>
        <dbReference type="PROSITE" id="PS50850"/>
    </source>
</evidence>
<protein>
    <recommendedName>
        <fullName evidence="5">Major facilitator superfamily (MFS) profile domain-containing protein</fullName>
    </recommendedName>
</protein>
<dbReference type="InterPro" id="IPR011701">
    <property type="entry name" value="MFS"/>
</dbReference>
<dbReference type="PROSITE" id="PS50850">
    <property type="entry name" value="MFS"/>
    <property type="match status" value="1"/>
</dbReference>
<dbReference type="Gene3D" id="1.20.1250.20">
    <property type="entry name" value="MFS general substrate transporter like domains"/>
    <property type="match status" value="2"/>
</dbReference>
<feature type="region of interest" description="Disordered" evidence="3">
    <location>
        <begin position="224"/>
        <end position="245"/>
    </location>
</feature>
<dbReference type="InterPro" id="IPR036259">
    <property type="entry name" value="MFS_trans_sf"/>
</dbReference>
<feature type="region of interest" description="Disordered" evidence="3">
    <location>
        <begin position="1"/>
        <end position="27"/>
    </location>
</feature>
<feature type="transmembrane region" description="Helical" evidence="4">
    <location>
        <begin position="316"/>
        <end position="335"/>
    </location>
</feature>
<organism evidence="6 7">
    <name type="scientific">Hortaea werneckii EXF-2000</name>
    <dbReference type="NCBI Taxonomy" id="1157616"/>
    <lineage>
        <taxon>Eukaryota</taxon>
        <taxon>Fungi</taxon>
        <taxon>Dikarya</taxon>
        <taxon>Ascomycota</taxon>
        <taxon>Pezizomycotina</taxon>
        <taxon>Dothideomycetes</taxon>
        <taxon>Dothideomycetidae</taxon>
        <taxon>Mycosphaerellales</taxon>
        <taxon>Teratosphaeriaceae</taxon>
        <taxon>Hortaea</taxon>
    </lineage>
</organism>
<evidence type="ECO:0000256" key="3">
    <source>
        <dbReference type="SAM" id="MobiDB-lite"/>
    </source>
</evidence>
<evidence type="ECO:0000313" key="6">
    <source>
        <dbReference type="EMBL" id="OTA34396.1"/>
    </source>
</evidence>
<feature type="transmembrane region" description="Helical" evidence="4">
    <location>
        <begin position="164"/>
        <end position="184"/>
    </location>
</feature>
<dbReference type="PANTHER" id="PTHR11360:SF250">
    <property type="entry name" value="MFS-TYPE TRANSPORTER AFUA_1G00970"/>
    <property type="match status" value="1"/>
</dbReference>
<feature type="compositionally biased region" description="Basic and acidic residues" evidence="3">
    <location>
        <begin position="225"/>
        <end position="245"/>
    </location>
</feature>
<evidence type="ECO:0000256" key="1">
    <source>
        <dbReference type="ARBA" id="ARBA00004141"/>
    </source>
</evidence>
<sequence length="435" mass="45954">MSKETSQAGIDVATEPKSQAPEQGQPELERPELTLCSGLAGAGAALSYFTTVGFANAFGVFQDYYFSNVLRGHSNFQISWLGSFSLFALFAFAPAAGILADKFGPTLPMAFGSICMLVAVFMISLCKAYYQFFLAQGLLLGIGMSFIAIPASGVVPRYFKRNRGLATGVTVAGSSLGGIVWPIIFDQLLHQDDVEFPWAMRIAGFVMLPICAICVLTVRPPKQPKQSDHESATNDAPTKPKKDTSALRKPPFILLCVGEFVAVFGFFPPLFYISTYATSLGMSPSLAFYLVSIVNGASSAGRILPGIVADKYGRFNLLAISAFSAAIIAFCWTPARSIAGVVVWTIAFGFASGAILSLQLACATSLVDENSAGAAVGAVMGAMSLATLFATPIAGQLVKHGFLPVSCFAGATMFVGACLIAASRLAQNRDIRARV</sequence>
<feature type="transmembrane region" description="Helical" evidence="4">
    <location>
        <begin position="131"/>
        <end position="152"/>
    </location>
</feature>
<dbReference type="AlphaFoldDB" id="A0A1Z5TED7"/>
<feature type="transmembrane region" description="Helical" evidence="4">
    <location>
        <begin position="196"/>
        <end position="218"/>
    </location>
</feature>
<name>A0A1Z5TED7_HORWE</name>